<accession>A0ABM8G5N0</accession>
<protein>
    <submittedName>
        <fullName evidence="8">Lipid A biosynthesis lauroyl acyltransferase</fullName>
    </submittedName>
</protein>
<dbReference type="PANTHER" id="PTHR30606:SF10">
    <property type="entry name" value="PHOSPHATIDYLINOSITOL MANNOSIDE ACYLTRANSFERASE"/>
    <property type="match status" value="1"/>
</dbReference>
<gene>
    <name evidence="8" type="ORF">GCM10025865_27630</name>
</gene>
<keyword evidence="3" id="KW-0997">Cell inner membrane</keyword>
<comment type="subcellular location">
    <subcellularLocation>
        <location evidence="1">Cell inner membrane</location>
    </subcellularLocation>
</comment>
<keyword evidence="9" id="KW-1185">Reference proteome</keyword>
<keyword evidence="2" id="KW-1003">Cell membrane</keyword>
<evidence type="ECO:0000256" key="3">
    <source>
        <dbReference type="ARBA" id="ARBA00022519"/>
    </source>
</evidence>
<proteinExistence type="predicted"/>
<evidence type="ECO:0000313" key="8">
    <source>
        <dbReference type="EMBL" id="BDZ43464.1"/>
    </source>
</evidence>
<feature type="region of interest" description="Disordered" evidence="7">
    <location>
        <begin position="305"/>
        <end position="332"/>
    </location>
</feature>
<dbReference type="GO" id="GO:0016746">
    <property type="term" value="F:acyltransferase activity"/>
    <property type="evidence" value="ECO:0007669"/>
    <property type="project" value="UniProtKB-KW"/>
</dbReference>
<keyword evidence="4" id="KW-0808">Transferase</keyword>
<dbReference type="RefSeq" id="WP_286217696.1">
    <property type="nucleotide sequence ID" value="NZ_AP027729.1"/>
</dbReference>
<sequence length="332" mass="36536">MKLDTGKAFAFAWRNAYRVPEPLLRGVFRLVADVTWARHGSGVRRLEKNLGRVRPELDERALRALSRAAMRSYMRYYKEAFKLPALTADQIAARVRTVGADAVRARIAEGRTPVLALGHQGNWDLAGAWATPNLAPVLTVAERLEPPELYEEFLRFRNSIGIEILALGDQDVFRTLVRAVQGPGKLVPLLADRDLGASGVEVDLFGHRARVAAGPAALAVAGAPLFATNIYYERLRGARRAAAGSPWGIVLDFSPEVAVDRDLPRGEQVSATTQAWVTAYERALRTHPEDWHMLQRVFVDDLDPDRDAAVRSGRAPEQSQQTHPVPGSGGPE</sequence>
<organism evidence="8 9">
    <name type="scientific">Paraoerskovia sediminicola</name>
    <dbReference type="NCBI Taxonomy" id="1138587"/>
    <lineage>
        <taxon>Bacteria</taxon>
        <taxon>Bacillati</taxon>
        <taxon>Actinomycetota</taxon>
        <taxon>Actinomycetes</taxon>
        <taxon>Micrococcales</taxon>
        <taxon>Cellulomonadaceae</taxon>
        <taxon>Paraoerskovia</taxon>
    </lineage>
</organism>
<reference evidence="9" key="1">
    <citation type="journal article" date="2019" name="Int. J. Syst. Evol. Microbiol.">
        <title>The Global Catalogue of Microorganisms (GCM) 10K type strain sequencing project: providing services to taxonomists for standard genome sequencing and annotation.</title>
        <authorList>
            <consortium name="The Broad Institute Genomics Platform"/>
            <consortium name="The Broad Institute Genome Sequencing Center for Infectious Disease"/>
            <person name="Wu L."/>
            <person name="Ma J."/>
        </authorList>
    </citation>
    <scope>NUCLEOTIDE SEQUENCE [LARGE SCALE GENOMIC DNA]</scope>
    <source>
        <strain evidence="9">NBRC 108565</strain>
    </source>
</reference>
<dbReference type="Pfam" id="PF03279">
    <property type="entry name" value="Lip_A_acyltrans"/>
    <property type="match status" value="1"/>
</dbReference>
<evidence type="ECO:0000256" key="5">
    <source>
        <dbReference type="ARBA" id="ARBA00023136"/>
    </source>
</evidence>
<evidence type="ECO:0000256" key="2">
    <source>
        <dbReference type="ARBA" id="ARBA00022475"/>
    </source>
</evidence>
<dbReference type="PANTHER" id="PTHR30606">
    <property type="entry name" value="LIPID A BIOSYNTHESIS LAUROYL ACYLTRANSFERASE"/>
    <property type="match status" value="1"/>
</dbReference>
<evidence type="ECO:0000256" key="1">
    <source>
        <dbReference type="ARBA" id="ARBA00004533"/>
    </source>
</evidence>
<name>A0ABM8G5N0_9CELL</name>
<dbReference type="EMBL" id="AP027729">
    <property type="protein sequence ID" value="BDZ43464.1"/>
    <property type="molecule type" value="Genomic_DNA"/>
</dbReference>
<dbReference type="InterPro" id="IPR004960">
    <property type="entry name" value="LipA_acyltrans"/>
</dbReference>
<evidence type="ECO:0000313" key="9">
    <source>
        <dbReference type="Proteomes" id="UP001321475"/>
    </source>
</evidence>
<evidence type="ECO:0000256" key="7">
    <source>
        <dbReference type="SAM" id="MobiDB-lite"/>
    </source>
</evidence>
<evidence type="ECO:0000256" key="6">
    <source>
        <dbReference type="ARBA" id="ARBA00023315"/>
    </source>
</evidence>
<evidence type="ECO:0000256" key="4">
    <source>
        <dbReference type="ARBA" id="ARBA00022679"/>
    </source>
</evidence>
<keyword evidence="6 8" id="KW-0012">Acyltransferase</keyword>
<dbReference type="NCBIfam" id="NF005919">
    <property type="entry name" value="PRK07920.1"/>
    <property type="match status" value="1"/>
</dbReference>
<keyword evidence="5" id="KW-0472">Membrane</keyword>
<dbReference type="Proteomes" id="UP001321475">
    <property type="component" value="Chromosome"/>
</dbReference>